<feature type="domain" description="Lytic transglycosylase superhelical linker" evidence="5">
    <location>
        <begin position="394"/>
        <end position="459"/>
    </location>
</feature>
<protein>
    <submittedName>
        <fullName evidence="6">Transglycosylase SLT domain-containing protein</fullName>
    </submittedName>
</protein>
<dbReference type="PANTHER" id="PTHR37423">
    <property type="entry name" value="SOLUBLE LYTIC MUREIN TRANSGLYCOSYLASE-RELATED"/>
    <property type="match status" value="1"/>
</dbReference>
<keyword evidence="7" id="KW-1185">Reference proteome</keyword>
<evidence type="ECO:0000313" key="6">
    <source>
        <dbReference type="EMBL" id="MCC4307757.1"/>
    </source>
</evidence>
<dbReference type="SUPFAM" id="SSF53955">
    <property type="entry name" value="Lysozyme-like"/>
    <property type="match status" value="1"/>
</dbReference>
<dbReference type="GO" id="GO:0016020">
    <property type="term" value="C:membrane"/>
    <property type="evidence" value="ECO:0007669"/>
    <property type="project" value="InterPro"/>
</dbReference>
<reference evidence="6" key="1">
    <citation type="submission" date="2021-10" db="EMBL/GenBank/DDBJ databases">
        <title>The diversity and Nitrogen Metabolism of Culturable Nitrate-Utilizing Bacteria Within the Oxygen Minimum Zone of the Changjiang (Yangtze River)Estuary.</title>
        <authorList>
            <person name="Zhang D."/>
            <person name="Zheng J."/>
            <person name="Liu S."/>
            <person name="He W."/>
        </authorList>
    </citation>
    <scope>NUCLEOTIDE SEQUENCE</scope>
    <source>
        <strain evidence="6">FXH-223</strain>
    </source>
</reference>
<dbReference type="InterPro" id="IPR012289">
    <property type="entry name" value="Lytic_TGlycosylase_superhlx_L"/>
</dbReference>
<dbReference type="InterPro" id="IPR037061">
    <property type="entry name" value="Lytic_TGlycoase_superhlx_L_sf"/>
</dbReference>
<dbReference type="InterPro" id="IPR008939">
    <property type="entry name" value="Lytic_TGlycosylase_superhlx_U"/>
</dbReference>
<name>A0A9Q3YLG4_9GAMM</name>
<dbReference type="Pfam" id="PF01464">
    <property type="entry name" value="SLT"/>
    <property type="match status" value="1"/>
</dbReference>
<dbReference type="SUPFAM" id="SSF48435">
    <property type="entry name" value="Bacterial muramidases"/>
    <property type="match status" value="1"/>
</dbReference>
<dbReference type="GO" id="GO:0042597">
    <property type="term" value="C:periplasmic space"/>
    <property type="evidence" value="ECO:0007669"/>
    <property type="project" value="InterPro"/>
</dbReference>
<dbReference type="Pfam" id="PF14718">
    <property type="entry name" value="SLT_L"/>
    <property type="match status" value="1"/>
</dbReference>
<dbReference type="Gene3D" id="1.10.1240.20">
    <property type="entry name" value="Lytic transglycosylase, superhelical linker domain"/>
    <property type="match status" value="1"/>
</dbReference>
<dbReference type="PROSITE" id="PS00922">
    <property type="entry name" value="TRANSGLYCOSYLASE"/>
    <property type="match status" value="1"/>
</dbReference>
<feature type="signal peptide" evidence="3">
    <location>
        <begin position="1"/>
        <end position="22"/>
    </location>
</feature>
<comment type="caution">
    <text evidence="6">The sequence shown here is derived from an EMBL/GenBank/DDBJ whole genome shotgun (WGS) entry which is preliminary data.</text>
</comment>
<dbReference type="GO" id="GO:0008933">
    <property type="term" value="F:peptidoglycan lytic transglycosylase activity"/>
    <property type="evidence" value="ECO:0007669"/>
    <property type="project" value="InterPro"/>
</dbReference>
<dbReference type="RefSeq" id="WP_228233132.1">
    <property type="nucleotide sequence ID" value="NZ_ARXL01000035.1"/>
</dbReference>
<dbReference type="GO" id="GO:0004553">
    <property type="term" value="F:hydrolase activity, hydrolyzing O-glycosyl compounds"/>
    <property type="evidence" value="ECO:0007669"/>
    <property type="project" value="InterPro"/>
</dbReference>
<dbReference type="EMBL" id="JAJGNA010000003">
    <property type="protein sequence ID" value="MCC4307757.1"/>
    <property type="molecule type" value="Genomic_DNA"/>
</dbReference>
<accession>A0A9Q3YLG4</accession>
<organism evidence="6 7">
    <name type="scientific">Alloalcanivorax marinus</name>
    <dbReference type="NCBI Taxonomy" id="1177169"/>
    <lineage>
        <taxon>Bacteria</taxon>
        <taxon>Pseudomonadati</taxon>
        <taxon>Pseudomonadota</taxon>
        <taxon>Gammaproteobacteria</taxon>
        <taxon>Oceanospirillales</taxon>
        <taxon>Alcanivoracaceae</taxon>
        <taxon>Alloalcanivorax</taxon>
    </lineage>
</organism>
<sequence>MVRSAVLALVMLASVCSFPALAADTPFQEALHAARNDDWEGLSRAQARLGDDHPLQAYLDFHRLRAALPDLNPDRVADYARRYPDSPLPNDIRQLALVAYARDNRWDAARAVYDEPPRSLELNCLYWRAQWQAGNEQALSRARELWLSGNSRPSACDAIFNAARDRGVIGQAEIWQRMELAFYERGPGLMRYLRPMLDDQPYGTAADWLLDLYGDPEQLTGIPKSLPDDQRQVLLAAGFRRLAYTDTVKAREWFEDDLGDLGFTDAALIERSGQRIAWYSTIRGIEDNRDWLDDWLRDHGGDSLVDQRARRAVIEQEWDELPDWIALLPEAERKDSRWLYWAGRAAEENGDEQRARSLWQQAAAQRNFYGFLAADRIGEPYRFSNAVPTGDQTLPELPALARIQLLREQDEPGLAWSEWNWLMWHSNETRQRQLAQYALDAGWYDLTVQASIQARAWDVLAWRFPAAHQQRFQEAGRRHRLDPWLAMAIARRESAFYPNARSPVGALGLMQLMPGTAAKVAREAGQGVPAERQVLDPATNIELGTRYLGDLLDRFNGNRLLALAAYNAGPGRIAQWLAEEDEAVPVDVWIESIPFRETRDYVQAVLTYRVLFEGLHGNPESRTAMLLLPAESGTPYSLAMIED</sequence>
<dbReference type="Gene3D" id="1.10.530.10">
    <property type="match status" value="1"/>
</dbReference>
<dbReference type="GO" id="GO:0000270">
    <property type="term" value="P:peptidoglycan metabolic process"/>
    <property type="evidence" value="ECO:0007669"/>
    <property type="project" value="InterPro"/>
</dbReference>
<keyword evidence="2 3" id="KW-0732">Signal</keyword>
<dbReference type="PANTHER" id="PTHR37423:SF5">
    <property type="entry name" value="SOLUBLE LYTIC MUREIN TRANSGLYCOSYLASE"/>
    <property type="match status" value="1"/>
</dbReference>
<dbReference type="AlphaFoldDB" id="A0A9Q3YLG4"/>
<comment type="similarity">
    <text evidence="1">Belongs to the transglycosylase Slt family.</text>
</comment>
<dbReference type="Proteomes" id="UP001108027">
    <property type="component" value="Unassembled WGS sequence"/>
</dbReference>
<dbReference type="InterPro" id="IPR000189">
    <property type="entry name" value="Transglyc_AS"/>
</dbReference>
<evidence type="ECO:0000259" key="5">
    <source>
        <dbReference type="Pfam" id="PF14718"/>
    </source>
</evidence>
<evidence type="ECO:0000256" key="3">
    <source>
        <dbReference type="SAM" id="SignalP"/>
    </source>
</evidence>
<evidence type="ECO:0000256" key="1">
    <source>
        <dbReference type="ARBA" id="ARBA00007734"/>
    </source>
</evidence>
<dbReference type="Gene3D" id="1.25.20.10">
    <property type="entry name" value="Bacterial muramidases"/>
    <property type="match status" value="1"/>
</dbReference>
<feature type="chain" id="PRO_5040249320" evidence="3">
    <location>
        <begin position="23"/>
        <end position="643"/>
    </location>
</feature>
<dbReference type="InterPro" id="IPR008258">
    <property type="entry name" value="Transglycosylase_SLT_dom_1"/>
</dbReference>
<evidence type="ECO:0000256" key="2">
    <source>
        <dbReference type="ARBA" id="ARBA00022729"/>
    </source>
</evidence>
<dbReference type="InterPro" id="IPR023346">
    <property type="entry name" value="Lysozyme-like_dom_sf"/>
</dbReference>
<evidence type="ECO:0000313" key="7">
    <source>
        <dbReference type="Proteomes" id="UP001108027"/>
    </source>
</evidence>
<evidence type="ECO:0000259" key="4">
    <source>
        <dbReference type="Pfam" id="PF01464"/>
    </source>
</evidence>
<dbReference type="CDD" id="cd13401">
    <property type="entry name" value="Slt70-like"/>
    <property type="match status" value="1"/>
</dbReference>
<proteinExistence type="inferred from homology"/>
<feature type="domain" description="Transglycosylase SLT" evidence="4">
    <location>
        <begin position="472"/>
        <end position="581"/>
    </location>
</feature>
<gene>
    <name evidence="6" type="ORF">LL252_04145</name>
</gene>